<evidence type="ECO:0000313" key="2">
    <source>
        <dbReference type="Proteomes" id="UP001201397"/>
    </source>
</evidence>
<dbReference type="PROSITE" id="PS51257">
    <property type="entry name" value="PROKAR_LIPOPROTEIN"/>
    <property type="match status" value="1"/>
</dbReference>
<dbReference type="InterPro" id="IPR008719">
    <property type="entry name" value="N2O_reductase_NosL"/>
</dbReference>
<protein>
    <submittedName>
        <fullName evidence="1">Nitrous oxide reductase accessory protein NosL</fullName>
    </submittedName>
</protein>
<dbReference type="EMBL" id="JAKKDL010000016">
    <property type="protein sequence ID" value="MCF7530446.1"/>
    <property type="molecule type" value="Genomic_DNA"/>
</dbReference>
<name>A0AAW5AFH7_9NEIS</name>
<dbReference type="PANTHER" id="PTHR41247">
    <property type="entry name" value="HTH-TYPE TRANSCRIPTIONAL REPRESSOR YCNK"/>
    <property type="match status" value="1"/>
</dbReference>
<dbReference type="AlphaFoldDB" id="A0AAW5AFH7"/>
<dbReference type="Gene3D" id="3.30.70.2050">
    <property type="match status" value="1"/>
</dbReference>
<proteinExistence type="predicted"/>
<gene>
    <name evidence="1" type="ORF">L4H06_09440</name>
</gene>
<organism evidence="1 2">
    <name type="scientific">Neisseria lisongii</name>
    <dbReference type="NCBI Taxonomy" id="2912188"/>
    <lineage>
        <taxon>Bacteria</taxon>
        <taxon>Pseudomonadati</taxon>
        <taxon>Pseudomonadota</taxon>
        <taxon>Betaproteobacteria</taxon>
        <taxon>Neisseriales</taxon>
        <taxon>Neisseriaceae</taxon>
        <taxon>Neisseria</taxon>
    </lineage>
</organism>
<reference evidence="1" key="1">
    <citation type="submission" date="2022-01" db="EMBL/GenBank/DDBJ databases">
        <title>Neisseria sp. ZJ104.</title>
        <authorList>
            <person name="Yang C."/>
        </authorList>
    </citation>
    <scope>NUCLEOTIDE SEQUENCE</scope>
    <source>
        <strain evidence="1">ZJ104</strain>
    </source>
</reference>
<dbReference type="PANTHER" id="PTHR41247:SF1">
    <property type="entry name" value="HTH-TYPE TRANSCRIPTIONAL REPRESSOR YCNK"/>
    <property type="match status" value="1"/>
</dbReference>
<comment type="caution">
    <text evidence="1">The sequence shown here is derived from an EMBL/GenBank/DDBJ whole genome shotgun (WGS) entry which is preliminary data.</text>
</comment>
<evidence type="ECO:0000313" key="1">
    <source>
        <dbReference type="EMBL" id="MCF7530446.1"/>
    </source>
</evidence>
<dbReference type="SUPFAM" id="SSF160387">
    <property type="entry name" value="NosL/MerB-like"/>
    <property type="match status" value="1"/>
</dbReference>
<accession>A0AAW5AFH7</accession>
<dbReference type="Gene3D" id="3.30.70.2060">
    <property type="match status" value="1"/>
</dbReference>
<dbReference type="Proteomes" id="UP001201397">
    <property type="component" value="Unassembled WGS sequence"/>
</dbReference>
<dbReference type="Pfam" id="PF05573">
    <property type="entry name" value="NosL"/>
    <property type="match status" value="1"/>
</dbReference>
<sequence length="166" mass="17865">MIKHTICACGLAATLAACGSKTETAPPPAPQSISSESIGHYCTMNLAEHIGPKAQIFLNGKPDKPVWFSTIKQMFGYTKLPEEPKGIAVIYVTDMGQVGDWNKPNADGAWIDAKKAYYVIESGFIGGMGAEDALPFADKAKAEQFAQEKGGRVVGFDDMPEAYIFQ</sequence>